<name>A0A7X0LSM2_9ACTN</name>
<proteinExistence type="predicted"/>
<keyword evidence="2" id="KW-1185">Reference proteome</keyword>
<organism evidence="1 2">
    <name type="scientific">Streptomyces candidus</name>
    <dbReference type="NCBI Taxonomy" id="67283"/>
    <lineage>
        <taxon>Bacteria</taxon>
        <taxon>Bacillati</taxon>
        <taxon>Actinomycetota</taxon>
        <taxon>Actinomycetes</taxon>
        <taxon>Kitasatosporales</taxon>
        <taxon>Streptomycetaceae</taxon>
        <taxon>Streptomyces</taxon>
    </lineage>
</organism>
<dbReference type="RefSeq" id="WP_185036327.1">
    <property type="nucleotide sequence ID" value="NZ_BNBN01000025.1"/>
</dbReference>
<reference evidence="1 2" key="1">
    <citation type="submission" date="2020-08" db="EMBL/GenBank/DDBJ databases">
        <title>Genomic Encyclopedia of Type Strains, Phase IV (KMG-IV): sequencing the most valuable type-strain genomes for metagenomic binning, comparative biology and taxonomic classification.</title>
        <authorList>
            <person name="Goeker M."/>
        </authorList>
    </citation>
    <scope>NUCLEOTIDE SEQUENCE [LARGE SCALE GENOMIC DNA]</scope>
    <source>
        <strain evidence="1 2">DSM 40141</strain>
    </source>
</reference>
<gene>
    <name evidence="1" type="ORF">HNQ79_006340</name>
</gene>
<dbReference type="AlphaFoldDB" id="A0A7X0LSM2"/>
<evidence type="ECO:0000313" key="1">
    <source>
        <dbReference type="EMBL" id="MBB6439828.1"/>
    </source>
</evidence>
<dbReference type="Proteomes" id="UP000540423">
    <property type="component" value="Unassembled WGS sequence"/>
</dbReference>
<evidence type="ECO:0000313" key="2">
    <source>
        <dbReference type="Proteomes" id="UP000540423"/>
    </source>
</evidence>
<dbReference type="EMBL" id="JACHEM010000029">
    <property type="protein sequence ID" value="MBB6439828.1"/>
    <property type="molecule type" value="Genomic_DNA"/>
</dbReference>
<comment type="caution">
    <text evidence="1">The sequence shown here is derived from an EMBL/GenBank/DDBJ whole genome shotgun (WGS) entry which is preliminary data.</text>
</comment>
<dbReference type="Pfam" id="PF19730">
    <property type="entry name" value="DUF6221"/>
    <property type="match status" value="1"/>
</dbReference>
<accession>A0A7X0LSM2</accession>
<sequence>MDTLTDLTHFLRVRWSEEERQSALFHEFGCSAHDTPRTRFCDCPSPARIRACTGIKRQILNRLEKRIAHERRQQCWPLDSTLAFASMQALALPYELHPDWTEHWHP</sequence>
<protein>
    <submittedName>
        <fullName evidence="1">Uncharacterized protein</fullName>
    </submittedName>
</protein>
<dbReference type="InterPro" id="IPR046193">
    <property type="entry name" value="DUF6221"/>
</dbReference>